<dbReference type="Proteomes" id="UP001597116">
    <property type="component" value="Unassembled WGS sequence"/>
</dbReference>
<evidence type="ECO:0000256" key="1">
    <source>
        <dbReference type="SAM" id="SignalP"/>
    </source>
</evidence>
<evidence type="ECO:0000313" key="2">
    <source>
        <dbReference type="EMBL" id="MFD1145420.1"/>
    </source>
</evidence>
<sequence length="159" mass="18714">MRSLPAFALFLFLVTNVWAQNTQIAFKLFVKGELLKTETAVSVSVFDGKDTLQLTTDGSSFYLPDSLFSKRKTLLISINGFSLLFRQMPLGYNKVKPQWEIFLDYYPFMDDSKWLVKDKEGVKWYYSLINHTGSQFTFYRYKKLAGYERRLLRSLKKRL</sequence>
<gene>
    <name evidence="2" type="ORF">ACFQ4C_30115</name>
</gene>
<evidence type="ECO:0008006" key="4">
    <source>
        <dbReference type="Google" id="ProtNLM"/>
    </source>
</evidence>
<keyword evidence="3" id="KW-1185">Reference proteome</keyword>
<name>A0ABW3QJX0_9BACT</name>
<proteinExistence type="predicted"/>
<keyword evidence="1" id="KW-0732">Signal</keyword>
<reference evidence="3" key="1">
    <citation type="journal article" date="2019" name="Int. J. Syst. Evol. Microbiol.">
        <title>The Global Catalogue of Microorganisms (GCM) 10K type strain sequencing project: providing services to taxonomists for standard genome sequencing and annotation.</title>
        <authorList>
            <consortium name="The Broad Institute Genomics Platform"/>
            <consortium name="The Broad Institute Genome Sequencing Center for Infectious Disease"/>
            <person name="Wu L."/>
            <person name="Ma J."/>
        </authorList>
    </citation>
    <scope>NUCLEOTIDE SEQUENCE [LARGE SCALE GENOMIC DNA]</scope>
    <source>
        <strain evidence="3">CCUG 55608</strain>
    </source>
</reference>
<dbReference type="RefSeq" id="WP_379885740.1">
    <property type="nucleotide sequence ID" value="NZ_JBHTLP010000045.1"/>
</dbReference>
<evidence type="ECO:0000313" key="3">
    <source>
        <dbReference type="Proteomes" id="UP001597116"/>
    </source>
</evidence>
<comment type="caution">
    <text evidence="2">The sequence shown here is derived from an EMBL/GenBank/DDBJ whole genome shotgun (WGS) entry which is preliminary data.</text>
</comment>
<protein>
    <recommendedName>
        <fullName evidence="4">DUF4369 domain-containing protein</fullName>
    </recommendedName>
</protein>
<accession>A0ABW3QJX0</accession>
<organism evidence="2 3">
    <name type="scientific">Larkinella insperata</name>
    <dbReference type="NCBI Taxonomy" id="332158"/>
    <lineage>
        <taxon>Bacteria</taxon>
        <taxon>Pseudomonadati</taxon>
        <taxon>Bacteroidota</taxon>
        <taxon>Cytophagia</taxon>
        <taxon>Cytophagales</taxon>
        <taxon>Spirosomataceae</taxon>
        <taxon>Larkinella</taxon>
    </lineage>
</organism>
<dbReference type="EMBL" id="JBHTLP010000045">
    <property type="protein sequence ID" value="MFD1145420.1"/>
    <property type="molecule type" value="Genomic_DNA"/>
</dbReference>
<feature type="chain" id="PRO_5045497427" description="DUF4369 domain-containing protein" evidence="1">
    <location>
        <begin position="20"/>
        <end position="159"/>
    </location>
</feature>
<feature type="signal peptide" evidence="1">
    <location>
        <begin position="1"/>
        <end position="19"/>
    </location>
</feature>